<keyword evidence="6" id="KW-0547">Nucleotide-binding</keyword>
<feature type="transmembrane region" description="Helical" evidence="12">
    <location>
        <begin position="156"/>
        <end position="181"/>
    </location>
</feature>
<evidence type="ECO:0000256" key="3">
    <source>
        <dbReference type="ARBA" id="ARBA00022448"/>
    </source>
</evidence>
<feature type="transmembrane region" description="Helical" evidence="12">
    <location>
        <begin position="1114"/>
        <end position="1137"/>
    </location>
</feature>
<feature type="transmembrane region" description="Helical" evidence="12">
    <location>
        <begin position="134"/>
        <end position="150"/>
    </location>
</feature>
<dbReference type="InterPro" id="IPR003593">
    <property type="entry name" value="AAA+_ATPase"/>
</dbReference>
<evidence type="ECO:0000259" key="13">
    <source>
        <dbReference type="PROSITE" id="PS50893"/>
    </source>
</evidence>
<feature type="transmembrane region" description="Helical" evidence="12">
    <location>
        <begin position="492"/>
        <end position="516"/>
    </location>
</feature>
<evidence type="ECO:0000256" key="2">
    <source>
        <dbReference type="ARBA" id="ARBA00009726"/>
    </source>
</evidence>
<proteinExistence type="inferred from homology"/>
<dbReference type="FunFam" id="1.20.1560.10:FF:000055">
    <property type="entry name" value="ABC multidrug transporter (Eurofung)"/>
    <property type="match status" value="1"/>
</dbReference>
<dbReference type="EMBL" id="CP009807">
    <property type="protein sequence ID" value="ATZ47929.1"/>
    <property type="molecule type" value="Genomic_DNA"/>
</dbReference>
<dbReference type="FunFam" id="3.40.50.300:FF:002145">
    <property type="entry name" value="ABC transporter (MsbA subfamily)"/>
    <property type="match status" value="1"/>
</dbReference>
<reference evidence="15 16" key="2">
    <citation type="journal article" date="2012" name="Eukaryot. Cell">
        <title>Genome update of Botrytis cinerea strains B05.10 and T4.</title>
        <authorList>
            <person name="Staats M."/>
            <person name="van Kan J.A."/>
        </authorList>
    </citation>
    <scope>NUCLEOTIDE SEQUENCE [LARGE SCALE GENOMIC DNA]</scope>
    <source>
        <strain evidence="15 16">B05.10</strain>
    </source>
</reference>
<keyword evidence="7" id="KW-0067">ATP-binding</keyword>
<feature type="transmembrane region" description="Helical" evidence="12">
    <location>
        <begin position="1018"/>
        <end position="1045"/>
    </location>
</feature>
<dbReference type="CDD" id="cd18579">
    <property type="entry name" value="ABC_6TM_ABCC_D1"/>
    <property type="match status" value="1"/>
</dbReference>
<keyword evidence="3" id="KW-0813">Transport</keyword>
<comment type="subcellular location">
    <subcellularLocation>
        <location evidence="1">Cell membrane</location>
        <topology evidence="1">Multi-pass membrane protein</topology>
    </subcellularLocation>
</comment>
<comment type="similarity">
    <text evidence="2">Belongs to the ABC transporter superfamily. ABCC family. Conjugate transporter (TC 3.A.1.208) subfamily.</text>
</comment>
<dbReference type="Gene3D" id="3.40.50.300">
    <property type="entry name" value="P-loop containing nucleotide triphosphate hydrolases"/>
    <property type="match status" value="2"/>
</dbReference>
<dbReference type="InterPro" id="IPR044746">
    <property type="entry name" value="ABCC_6TM_D1"/>
</dbReference>
<dbReference type="InterPro" id="IPR027417">
    <property type="entry name" value="P-loop_NTPase"/>
</dbReference>
<dbReference type="Pfam" id="PF24357">
    <property type="entry name" value="TMD0_ABC"/>
    <property type="match status" value="1"/>
</dbReference>
<sequence length="1450" mass="159727">MMNGSLNSFCPDDSFGPTVKVQSCRDGFDFTLLFEESIFTILPATLLLCAVPFRFWSIYRRPDAVKGSLLRIFKLVTIVVLCLLRLALLILWTLPLYAALRTRATIATAALDLAATIAIGLLSPLEHSKSLRPSILLGVFLFFTTILDIARARTEWLLPGSSATSAVFVAALVIKSLLLVLEALSKASHSHTQGPDMPERRSGIYSLSFFAWLNPLIYQGNWGNLTVHDLYPIDEHISSESVDERIQKQWDSSSKDKSYSLALAIAKALWAPLTVTMVPRLFLIAFSMAQPFLIEDAINFVEGGTEPNQYGYGLIGAFGITYLGIAISTAWYQYLTSRALTMIRAALISIIYKSSLDIAVGTVEASSPVSLMGADVERVMSTLQWVISTAPNIIQATIAIWILETRLGAICVAPVIFVLILAYASSQVAKKIRPRQRQWMQAVQKRVAYTSDVLGSIKGMKMLGLTNMITGNVQDLREQELQKSKRFRYVQIVNITLGNAANMLSPVVTFIGYGIIAKYSSGKAPSAATIFSSLSLLSVLISPVNELVSAIPNLASALECCNRIQQYTEGKKQVDFRRLTCEPRVSDVETNREPKYEKSESGTSIIELRQVNAGWSPEKTVLHDFSVQITAGTLTIVVGPVGCGKSTLLQILLGEGILHSGSVSLSTDDIAYCDQTPFLTNQSIRQNIVGNLDYDQEWYISCLRACALDVDIHQFPDGDNSRVGSRGISLSGGQKQRLTVARAVYARKKIVLIDDCLSGLDSETERHCFHQLLSQDGLIRHTGATIVLVTHAVKWLPYSDQILVLSPEGRLLQFGTYQFLTSVPGHLHNLKLNKNGFENASSITKLDINSSTSDSPIPDEKKDEEVAGESRGRRDPRNLLYYINTMGKPAFGLFLLFTTIQCSFIALQPLWLSWWVDANTTRPETDLGKWLGVYAVFGILALAFLGIAAGYYLISLVPSSASRLHYSILRATMRAPMSFISATDSGSLLNRFTQDMTLMDMQLPMSLLLSTEALGKTIAGAILTCVSSGYMALCLPFLVVALFYLQKFYLQTSRQMRLLDLEAKSPLYTHLTETLDGVRTIRAFKWKGYVLNQNFGLLDLAQRPFYLLLCLQNWLNLVLDVVVACFAIILIALAVTLRHSMNSSLLGVAMVSIVSFSQTLSSFVNYWTSIETSLGAIARTRRFVAETPAELSDGAAVVSVEWPSDTSIEFKNVSASYQVSGPEVVQKIDLIIDAGQRVAICGRTGSGKSTLVALLLRLLDPKSGVVLIGHDDISSFSPETVRGRINSLPQDPWFLPGGHETVRSNLDPLSEATESQIQVALEKVGLTEQIRRMGGHDAEMRGSQLSAGQRQLFCLARAMLMRRSKILLLDEATSSVDVPTEEVMMSLLRTEFQGWTIIAIVHRLQSIQDFDRVVVLDQGRVVECESPTVLLADEGSAFAKLYRNGGWQSS</sequence>
<dbReference type="GO" id="GO:0005524">
    <property type="term" value="F:ATP binding"/>
    <property type="evidence" value="ECO:0007669"/>
    <property type="project" value="UniProtKB-KW"/>
</dbReference>
<dbReference type="InterPro" id="IPR056227">
    <property type="entry name" value="TMD0_ABC"/>
</dbReference>
<accession>A0A384JBF0</accession>
<keyword evidence="16" id="KW-1185">Reference proteome</keyword>
<dbReference type="InterPro" id="IPR050173">
    <property type="entry name" value="ABC_transporter_C-like"/>
</dbReference>
<evidence type="ECO:0000256" key="7">
    <source>
        <dbReference type="ARBA" id="ARBA00022840"/>
    </source>
</evidence>
<dbReference type="Pfam" id="PF00664">
    <property type="entry name" value="ABC_membrane"/>
    <property type="match status" value="2"/>
</dbReference>
<feature type="transmembrane region" description="Helical" evidence="12">
    <location>
        <begin position="69"/>
        <end position="92"/>
    </location>
</feature>
<feature type="compositionally biased region" description="Basic and acidic residues" evidence="11">
    <location>
        <begin position="858"/>
        <end position="871"/>
    </location>
</feature>
<keyword evidence="9 12" id="KW-0472">Membrane</keyword>
<dbReference type="FunFam" id="1.20.1560.10:FF:000066">
    <property type="entry name" value="ABC multidrug transporter (Eurofung)"/>
    <property type="match status" value="1"/>
</dbReference>
<evidence type="ECO:0008006" key="17">
    <source>
        <dbReference type="Google" id="ProtNLM"/>
    </source>
</evidence>
<dbReference type="SUPFAM" id="SSF90123">
    <property type="entry name" value="ABC transporter transmembrane region"/>
    <property type="match status" value="2"/>
</dbReference>
<evidence type="ECO:0000313" key="16">
    <source>
        <dbReference type="Proteomes" id="UP000001798"/>
    </source>
</evidence>
<feature type="transmembrane region" description="Helical" evidence="12">
    <location>
        <begin position="104"/>
        <end position="122"/>
    </location>
</feature>
<dbReference type="Pfam" id="PF00005">
    <property type="entry name" value="ABC_tran"/>
    <property type="match status" value="2"/>
</dbReference>
<dbReference type="InterPro" id="IPR003439">
    <property type="entry name" value="ABC_transporter-like_ATP-bd"/>
</dbReference>
<organism evidence="15 16">
    <name type="scientific">Botryotinia fuckeliana (strain B05.10)</name>
    <name type="common">Noble rot fungus</name>
    <name type="synonym">Botrytis cinerea</name>
    <dbReference type="NCBI Taxonomy" id="332648"/>
    <lineage>
        <taxon>Eukaryota</taxon>
        <taxon>Fungi</taxon>
        <taxon>Dikarya</taxon>
        <taxon>Ascomycota</taxon>
        <taxon>Pezizomycotina</taxon>
        <taxon>Leotiomycetes</taxon>
        <taxon>Helotiales</taxon>
        <taxon>Sclerotiniaceae</taxon>
        <taxon>Botrytis</taxon>
    </lineage>
</organism>
<evidence type="ECO:0000256" key="12">
    <source>
        <dbReference type="SAM" id="Phobius"/>
    </source>
</evidence>
<dbReference type="InterPro" id="IPR017871">
    <property type="entry name" value="ABC_transporter-like_CS"/>
</dbReference>
<dbReference type="OrthoDB" id="6500128at2759"/>
<evidence type="ECO:0000256" key="10">
    <source>
        <dbReference type="ARBA" id="ARBA00023180"/>
    </source>
</evidence>
<name>A0A384JBF0_BOTFB</name>
<evidence type="ECO:0000256" key="6">
    <source>
        <dbReference type="ARBA" id="ARBA00022741"/>
    </source>
</evidence>
<dbReference type="GeneID" id="5439905"/>
<feature type="transmembrane region" description="Helical" evidence="12">
    <location>
        <begin position="890"/>
        <end position="911"/>
    </location>
</feature>
<feature type="transmembrane region" description="Helical" evidence="12">
    <location>
        <begin position="310"/>
        <end position="334"/>
    </location>
</feature>
<evidence type="ECO:0000256" key="5">
    <source>
        <dbReference type="ARBA" id="ARBA00022692"/>
    </source>
</evidence>
<dbReference type="PANTHER" id="PTHR24223">
    <property type="entry name" value="ATP-BINDING CASSETTE SUB-FAMILY C"/>
    <property type="match status" value="1"/>
</dbReference>
<dbReference type="KEGG" id="bfu:BCIN_03g02050"/>
<reference evidence="15 16" key="3">
    <citation type="journal article" date="2017" name="Mol. Plant Pathol.">
        <title>A gapless genome sequence of the fungus Botrytis cinerea.</title>
        <authorList>
            <person name="Van Kan J.A."/>
            <person name="Stassen J.H."/>
            <person name="Mosbach A."/>
            <person name="Van Der Lee T.A."/>
            <person name="Faino L."/>
            <person name="Farmer A.D."/>
            <person name="Papasotiriou D.G."/>
            <person name="Zhou S."/>
            <person name="Seidl M.F."/>
            <person name="Cottam E."/>
            <person name="Edel D."/>
            <person name="Hahn M."/>
            <person name="Schwartz D.C."/>
            <person name="Dietrich R.A."/>
            <person name="Widdison S."/>
            <person name="Scalliet G."/>
        </authorList>
    </citation>
    <scope>NUCLEOTIDE SEQUENCE [LARGE SCALE GENOMIC DNA]</scope>
    <source>
        <strain evidence="15 16">B05.10</strain>
    </source>
</reference>
<evidence type="ECO:0000256" key="11">
    <source>
        <dbReference type="SAM" id="MobiDB-lite"/>
    </source>
</evidence>
<feature type="domain" description="ABC transmembrane type-1" evidence="14">
    <location>
        <begin position="893"/>
        <end position="1172"/>
    </location>
</feature>
<dbReference type="SMART" id="SM00382">
    <property type="entry name" value="AAA"/>
    <property type="match status" value="2"/>
</dbReference>
<feature type="transmembrane region" description="Helical" evidence="12">
    <location>
        <begin position="38"/>
        <end position="57"/>
    </location>
</feature>
<feature type="transmembrane region" description="Helical" evidence="12">
    <location>
        <begin position="931"/>
        <end position="954"/>
    </location>
</feature>
<dbReference type="GO" id="GO:0140359">
    <property type="term" value="F:ABC-type transporter activity"/>
    <property type="evidence" value="ECO:0007669"/>
    <property type="project" value="InterPro"/>
</dbReference>
<dbReference type="InterPro" id="IPR036640">
    <property type="entry name" value="ABC1_TM_sf"/>
</dbReference>
<dbReference type="SUPFAM" id="SSF52540">
    <property type="entry name" value="P-loop containing nucleoside triphosphate hydrolases"/>
    <property type="match status" value="2"/>
</dbReference>
<feature type="transmembrane region" description="Helical" evidence="12">
    <location>
        <begin position="382"/>
        <end position="401"/>
    </location>
</feature>
<feature type="transmembrane region" description="Helical" evidence="12">
    <location>
        <begin position="407"/>
        <end position="425"/>
    </location>
</feature>
<evidence type="ECO:0000256" key="1">
    <source>
        <dbReference type="ARBA" id="ARBA00004651"/>
    </source>
</evidence>
<keyword evidence="8 12" id="KW-1133">Transmembrane helix</keyword>
<dbReference type="PROSITE" id="PS50893">
    <property type="entry name" value="ABC_TRANSPORTER_2"/>
    <property type="match status" value="2"/>
</dbReference>
<feature type="region of interest" description="Disordered" evidence="11">
    <location>
        <begin position="847"/>
        <end position="871"/>
    </location>
</feature>
<evidence type="ECO:0000256" key="9">
    <source>
        <dbReference type="ARBA" id="ARBA00023136"/>
    </source>
</evidence>
<dbReference type="PROSITE" id="PS00211">
    <property type="entry name" value="ABC_TRANSPORTER_1"/>
    <property type="match status" value="2"/>
</dbReference>
<evidence type="ECO:0000259" key="14">
    <source>
        <dbReference type="PROSITE" id="PS50929"/>
    </source>
</evidence>
<keyword evidence="10" id="KW-0325">Glycoprotein</keyword>
<keyword evidence="4" id="KW-1003">Cell membrane</keyword>
<evidence type="ECO:0000313" key="15">
    <source>
        <dbReference type="EMBL" id="ATZ47929.1"/>
    </source>
</evidence>
<dbReference type="Gene3D" id="1.20.1560.10">
    <property type="entry name" value="ABC transporter type 1, transmembrane domain"/>
    <property type="match status" value="2"/>
</dbReference>
<dbReference type="RefSeq" id="XP_024547565.1">
    <property type="nucleotide sequence ID" value="XM_024691792.1"/>
</dbReference>
<dbReference type="CDD" id="cd18580">
    <property type="entry name" value="ABC_6TM_ABCC_D2"/>
    <property type="match status" value="1"/>
</dbReference>
<dbReference type="GO" id="GO:0005886">
    <property type="term" value="C:plasma membrane"/>
    <property type="evidence" value="ECO:0007669"/>
    <property type="project" value="UniProtKB-SubCell"/>
</dbReference>
<evidence type="ECO:0000256" key="8">
    <source>
        <dbReference type="ARBA" id="ARBA00022989"/>
    </source>
</evidence>
<dbReference type="PANTHER" id="PTHR24223:SF399">
    <property type="entry name" value="ABC TRANSPORTER ATNG"/>
    <property type="match status" value="1"/>
</dbReference>
<dbReference type="InterPro" id="IPR044726">
    <property type="entry name" value="ABCC_6TM_D2"/>
</dbReference>
<protein>
    <recommendedName>
        <fullName evidence="17">ABC transporter</fullName>
    </recommendedName>
</protein>
<feature type="domain" description="ABC transmembrane type-1" evidence="14">
    <location>
        <begin position="281"/>
        <end position="556"/>
    </location>
</feature>
<feature type="domain" description="ABC transporter" evidence="13">
    <location>
        <begin position="1208"/>
        <end position="1443"/>
    </location>
</feature>
<gene>
    <name evidence="15" type="ORF">BCIN_03g02050</name>
</gene>
<dbReference type="InterPro" id="IPR011527">
    <property type="entry name" value="ABC1_TM_dom"/>
</dbReference>
<reference evidence="15 16" key="1">
    <citation type="journal article" date="2011" name="PLoS Genet.">
        <title>Genomic analysis of the necrotrophic fungal pathogens Sclerotinia sclerotiorum and Botrytis cinerea.</title>
        <authorList>
            <person name="Amselem J."/>
            <person name="Cuomo C.A."/>
            <person name="van Kan J.A."/>
            <person name="Viaud M."/>
            <person name="Benito E.P."/>
            <person name="Couloux A."/>
            <person name="Coutinho P.M."/>
            <person name="de Vries R.P."/>
            <person name="Dyer P.S."/>
            <person name="Fillinger S."/>
            <person name="Fournier E."/>
            <person name="Gout L."/>
            <person name="Hahn M."/>
            <person name="Kohn L."/>
            <person name="Lapalu N."/>
            <person name="Plummer K.M."/>
            <person name="Pradier J.M."/>
            <person name="Quevillon E."/>
            <person name="Sharon A."/>
            <person name="Simon A."/>
            <person name="ten Have A."/>
            <person name="Tudzynski B."/>
            <person name="Tudzynski P."/>
            <person name="Wincker P."/>
            <person name="Andrew M."/>
            <person name="Anthouard V."/>
            <person name="Beever R.E."/>
            <person name="Beffa R."/>
            <person name="Benoit I."/>
            <person name="Bouzid O."/>
            <person name="Brault B."/>
            <person name="Chen Z."/>
            <person name="Choquer M."/>
            <person name="Collemare J."/>
            <person name="Cotton P."/>
            <person name="Danchin E.G."/>
            <person name="Da Silva C."/>
            <person name="Gautier A."/>
            <person name="Giraud C."/>
            <person name="Giraud T."/>
            <person name="Gonzalez C."/>
            <person name="Grossetete S."/>
            <person name="Guldener U."/>
            <person name="Henrissat B."/>
            <person name="Howlett B.J."/>
            <person name="Kodira C."/>
            <person name="Kretschmer M."/>
            <person name="Lappartient A."/>
            <person name="Leroch M."/>
            <person name="Levis C."/>
            <person name="Mauceli E."/>
            <person name="Neuveglise C."/>
            <person name="Oeser B."/>
            <person name="Pearson M."/>
            <person name="Poulain J."/>
            <person name="Poussereau N."/>
            <person name="Quesneville H."/>
            <person name="Rascle C."/>
            <person name="Schumacher J."/>
            <person name="Segurens B."/>
            <person name="Sexton A."/>
            <person name="Silva E."/>
            <person name="Sirven C."/>
            <person name="Soanes D.M."/>
            <person name="Talbot N.J."/>
            <person name="Templeton M."/>
            <person name="Yandava C."/>
            <person name="Yarden O."/>
            <person name="Zeng Q."/>
            <person name="Rollins J.A."/>
            <person name="Lebrun M.H."/>
            <person name="Dickman M."/>
        </authorList>
    </citation>
    <scope>NUCLEOTIDE SEQUENCE [LARGE SCALE GENOMIC DNA]</scope>
    <source>
        <strain evidence="15 16">B05.10</strain>
    </source>
</reference>
<feature type="transmembrane region" description="Helical" evidence="12">
    <location>
        <begin position="528"/>
        <end position="548"/>
    </location>
</feature>
<feature type="domain" description="ABC transporter" evidence="13">
    <location>
        <begin position="606"/>
        <end position="833"/>
    </location>
</feature>
<feature type="transmembrane region" description="Helical" evidence="12">
    <location>
        <begin position="268"/>
        <end position="290"/>
    </location>
</feature>
<dbReference type="GO" id="GO:0016887">
    <property type="term" value="F:ATP hydrolysis activity"/>
    <property type="evidence" value="ECO:0007669"/>
    <property type="project" value="InterPro"/>
</dbReference>
<feature type="transmembrane region" description="Helical" evidence="12">
    <location>
        <begin position="1144"/>
        <end position="1167"/>
    </location>
</feature>
<dbReference type="PROSITE" id="PS50929">
    <property type="entry name" value="ABC_TM1F"/>
    <property type="match status" value="2"/>
</dbReference>
<dbReference type="VEuPathDB" id="FungiDB:Bcin03g02050"/>
<dbReference type="CDD" id="cd03250">
    <property type="entry name" value="ABCC_MRP_domain1"/>
    <property type="match status" value="1"/>
</dbReference>
<dbReference type="Proteomes" id="UP000001798">
    <property type="component" value="Chromosome 3"/>
</dbReference>
<evidence type="ECO:0000256" key="4">
    <source>
        <dbReference type="ARBA" id="ARBA00022475"/>
    </source>
</evidence>
<keyword evidence="5 12" id="KW-0812">Transmembrane</keyword>